<sequence length="103" mass="11228">MIVSRGKAGRLAHGAVDVGDRPTRPAHEMVVVVASARFVPRYGTVRLDTPKESGGGQRTEDVVDGLVGHLTETRAYGTDDGLRIRVRTIMDSGEHRDTRARYA</sequence>
<dbReference type="EMBL" id="SLXQ01000004">
    <property type="protein sequence ID" value="TCP53500.1"/>
    <property type="molecule type" value="Genomic_DNA"/>
</dbReference>
<organism evidence="1 2">
    <name type="scientific">Tamaricihabitans halophyticus</name>
    <dbReference type="NCBI Taxonomy" id="1262583"/>
    <lineage>
        <taxon>Bacteria</taxon>
        <taxon>Bacillati</taxon>
        <taxon>Actinomycetota</taxon>
        <taxon>Actinomycetes</taxon>
        <taxon>Pseudonocardiales</taxon>
        <taxon>Pseudonocardiaceae</taxon>
        <taxon>Tamaricihabitans</taxon>
    </lineage>
</organism>
<dbReference type="AlphaFoldDB" id="A0A4R2QU67"/>
<evidence type="ECO:0000313" key="2">
    <source>
        <dbReference type="Proteomes" id="UP000294911"/>
    </source>
</evidence>
<comment type="caution">
    <text evidence="1">The sequence shown here is derived from an EMBL/GenBank/DDBJ whole genome shotgun (WGS) entry which is preliminary data.</text>
</comment>
<proteinExistence type="predicted"/>
<keyword evidence="2" id="KW-1185">Reference proteome</keyword>
<dbReference type="Proteomes" id="UP000294911">
    <property type="component" value="Unassembled WGS sequence"/>
</dbReference>
<reference evidence="1 2" key="1">
    <citation type="submission" date="2019-03" db="EMBL/GenBank/DDBJ databases">
        <title>Genomic Encyclopedia of Type Strains, Phase IV (KMG-IV): sequencing the most valuable type-strain genomes for metagenomic binning, comparative biology and taxonomic classification.</title>
        <authorList>
            <person name="Goeker M."/>
        </authorList>
    </citation>
    <scope>NUCLEOTIDE SEQUENCE [LARGE SCALE GENOMIC DNA]</scope>
    <source>
        <strain evidence="1 2">DSM 45765</strain>
    </source>
</reference>
<protein>
    <submittedName>
        <fullName evidence="1">Uncharacterized protein</fullName>
    </submittedName>
</protein>
<evidence type="ECO:0000313" key="1">
    <source>
        <dbReference type="EMBL" id="TCP53500.1"/>
    </source>
</evidence>
<gene>
    <name evidence="1" type="ORF">EV191_10467</name>
</gene>
<accession>A0A4R2QU67</accession>
<name>A0A4R2QU67_9PSEU</name>